<sequence length="121" mass="13103">MWYNYLLDFSYDSNMLHETLKQIMFLRYNLYVSQTSSIPVKSKTITGFTTIKKFAVMNCQLLLCVESPASTLSGAHLAGSPGRGRSCPAHLLPLPCQRPPEPPGPPAAPGTVKGEPAPPGT</sequence>
<feature type="compositionally biased region" description="Pro residues" evidence="1">
    <location>
        <begin position="96"/>
        <end position="108"/>
    </location>
</feature>
<name>A0A1B6M2S0_9HEMI</name>
<dbReference type="AlphaFoldDB" id="A0A1B6M2S0"/>
<gene>
    <name evidence="2" type="ORF">g.24950</name>
</gene>
<dbReference type="EMBL" id="GEBQ01009787">
    <property type="protein sequence ID" value="JAT30190.1"/>
    <property type="molecule type" value="Transcribed_RNA"/>
</dbReference>
<feature type="region of interest" description="Disordered" evidence="1">
    <location>
        <begin position="89"/>
        <end position="121"/>
    </location>
</feature>
<reference evidence="2" key="1">
    <citation type="submission" date="2015-11" db="EMBL/GenBank/DDBJ databases">
        <title>De novo transcriptome assembly of four potential Pierce s Disease insect vectors from Arizona vineyards.</title>
        <authorList>
            <person name="Tassone E.E."/>
        </authorList>
    </citation>
    <scope>NUCLEOTIDE SEQUENCE</scope>
</reference>
<organism evidence="2">
    <name type="scientific">Graphocephala atropunctata</name>
    <dbReference type="NCBI Taxonomy" id="36148"/>
    <lineage>
        <taxon>Eukaryota</taxon>
        <taxon>Metazoa</taxon>
        <taxon>Ecdysozoa</taxon>
        <taxon>Arthropoda</taxon>
        <taxon>Hexapoda</taxon>
        <taxon>Insecta</taxon>
        <taxon>Pterygota</taxon>
        <taxon>Neoptera</taxon>
        <taxon>Paraneoptera</taxon>
        <taxon>Hemiptera</taxon>
        <taxon>Auchenorrhyncha</taxon>
        <taxon>Membracoidea</taxon>
        <taxon>Cicadellidae</taxon>
        <taxon>Cicadellinae</taxon>
        <taxon>Cicadellini</taxon>
        <taxon>Graphocephala</taxon>
    </lineage>
</organism>
<proteinExistence type="predicted"/>
<evidence type="ECO:0000256" key="1">
    <source>
        <dbReference type="SAM" id="MobiDB-lite"/>
    </source>
</evidence>
<accession>A0A1B6M2S0</accession>
<evidence type="ECO:0000313" key="2">
    <source>
        <dbReference type="EMBL" id="JAT30190.1"/>
    </source>
</evidence>
<protein>
    <submittedName>
        <fullName evidence="2">Uncharacterized protein</fullName>
    </submittedName>
</protein>
<feature type="non-terminal residue" evidence="2">
    <location>
        <position position="121"/>
    </location>
</feature>